<keyword evidence="3" id="KW-1185">Reference proteome</keyword>
<comment type="caution">
    <text evidence="2">The sequence shown here is derived from an EMBL/GenBank/DDBJ whole genome shotgun (WGS) entry which is preliminary data.</text>
</comment>
<dbReference type="EMBL" id="JAACJO010000023">
    <property type="protein sequence ID" value="KAF5347713.1"/>
    <property type="molecule type" value="Genomic_DNA"/>
</dbReference>
<feature type="region of interest" description="Disordered" evidence="1">
    <location>
        <begin position="1"/>
        <end position="32"/>
    </location>
</feature>
<name>A0A8H5FT40_9AGAR</name>
<evidence type="ECO:0000256" key="1">
    <source>
        <dbReference type="SAM" id="MobiDB-lite"/>
    </source>
</evidence>
<sequence length="105" mass="11124">MDSESVPPTMSSATYHDAYNFTVPSPDNTMEESEEVIVVQVIPPSPQLTATFTAPNKTSGNDLASHMSILSISPQSITSDVTGWDSTNTGFQHSDSTGGSVSQSR</sequence>
<evidence type="ECO:0000313" key="3">
    <source>
        <dbReference type="Proteomes" id="UP000559027"/>
    </source>
</evidence>
<feature type="compositionally biased region" description="Polar residues" evidence="1">
    <location>
        <begin position="1"/>
        <end position="14"/>
    </location>
</feature>
<dbReference type="Proteomes" id="UP000559027">
    <property type="component" value="Unassembled WGS sequence"/>
</dbReference>
<proteinExistence type="predicted"/>
<protein>
    <submittedName>
        <fullName evidence="2">Uncharacterized protein</fullName>
    </submittedName>
</protein>
<organism evidence="2 3">
    <name type="scientific">Leucocoprinus leucothites</name>
    <dbReference type="NCBI Taxonomy" id="201217"/>
    <lineage>
        <taxon>Eukaryota</taxon>
        <taxon>Fungi</taxon>
        <taxon>Dikarya</taxon>
        <taxon>Basidiomycota</taxon>
        <taxon>Agaricomycotina</taxon>
        <taxon>Agaricomycetes</taxon>
        <taxon>Agaricomycetidae</taxon>
        <taxon>Agaricales</taxon>
        <taxon>Agaricineae</taxon>
        <taxon>Agaricaceae</taxon>
        <taxon>Leucocoprinus</taxon>
    </lineage>
</organism>
<accession>A0A8H5FT40</accession>
<gene>
    <name evidence="2" type="ORF">D9756_010320</name>
</gene>
<feature type="region of interest" description="Disordered" evidence="1">
    <location>
        <begin position="79"/>
        <end position="105"/>
    </location>
</feature>
<reference evidence="2 3" key="1">
    <citation type="journal article" date="2020" name="ISME J.">
        <title>Uncovering the hidden diversity of litter-decomposition mechanisms in mushroom-forming fungi.</title>
        <authorList>
            <person name="Floudas D."/>
            <person name="Bentzer J."/>
            <person name="Ahren D."/>
            <person name="Johansson T."/>
            <person name="Persson P."/>
            <person name="Tunlid A."/>
        </authorList>
    </citation>
    <scope>NUCLEOTIDE SEQUENCE [LARGE SCALE GENOMIC DNA]</scope>
    <source>
        <strain evidence="2 3">CBS 146.42</strain>
    </source>
</reference>
<evidence type="ECO:0000313" key="2">
    <source>
        <dbReference type="EMBL" id="KAF5347713.1"/>
    </source>
</evidence>
<dbReference type="AlphaFoldDB" id="A0A8H5FT40"/>